<name>A0A8S3Z196_9EUPU</name>
<evidence type="ECO:0000256" key="6">
    <source>
        <dbReference type="ARBA" id="ARBA00023136"/>
    </source>
</evidence>
<dbReference type="InterPro" id="IPR002120">
    <property type="entry name" value="TRH_rcpt_1"/>
</dbReference>
<feature type="transmembrane region" description="Helical" evidence="9">
    <location>
        <begin position="358"/>
        <end position="381"/>
    </location>
</feature>
<feature type="region of interest" description="Disordered" evidence="8">
    <location>
        <begin position="258"/>
        <end position="298"/>
    </location>
</feature>
<dbReference type="Proteomes" id="UP000678393">
    <property type="component" value="Unassembled WGS sequence"/>
</dbReference>
<dbReference type="PANTHER" id="PTHR46061">
    <property type="entry name" value="THYROTROPIN-RELEASING HORMONE RECEPTOR"/>
    <property type="match status" value="1"/>
</dbReference>
<dbReference type="PRINTS" id="PR00237">
    <property type="entry name" value="GPCRRHODOPSN"/>
</dbReference>
<dbReference type="GO" id="GO:0004997">
    <property type="term" value="F:thyrotropin-releasing hormone receptor activity"/>
    <property type="evidence" value="ECO:0007669"/>
    <property type="project" value="InterPro"/>
</dbReference>
<keyword evidence="6 9" id="KW-0472">Membrane</keyword>
<comment type="caution">
    <text evidence="11">The sequence shown here is derived from an EMBL/GenBank/DDBJ whole genome shotgun (WGS) entry which is preliminary data.</text>
</comment>
<keyword evidence="4 9" id="KW-0812">Transmembrane</keyword>
<dbReference type="InterPro" id="IPR017452">
    <property type="entry name" value="GPCR_Rhodpsn_7TM"/>
</dbReference>
<comment type="function">
    <text evidence="1">Receptor for thyrotropin-releasing hormone (TRH). Upon ligand binding, this G-protein-coupled receptor triggers activation of the phosphatidylinositol (IP3)-calcium-protein kinase C (PKC) pathway.</text>
</comment>
<keyword evidence="12" id="KW-1185">Reference proteome</keyword>
<keyword evidence="5 9" id="KW-1133">Transmembrane helix</keyword>
<gene>
    <name evidence="11" type="ORF">CUNI_LOCUS7686</name>
</gene>
<dbReference type="EMBL" id="CAJHNH020001229">
    <property type="protein sequence ID" value="CAG5122128.1"/>
    <property type="molecule type" value="Genomic_DNA"/>
</dbReference>
<dbReference type="Pfam" id="PF00001">
    <property type="entry name" value="7tm_1"/>
    <property type="match status" value="1"/>
</dbReference>
<feature type="compositionally biased region" description="Polar residues" evidence="8">
    <location>
        <begin position="280"/>
        <end position="298"/>
    </location>
</feature>
<feature type="transmembrane region" description="Helical" evidence="9">
    <location>
        <begin position="319"/>
        <end position="338"/>
    </location>
</feature>
<evidence type="ECO:0000256" key="7">
    <source>
        <dbReference type="ARBA" id="ARBA00032251"/>
    </source>
</evidence>
<organism evidence="11 12">
    <name type="scientific">Candidula unifasciata</name>
    <dbReference type="NCBI Taxonomy" id="100452"/>
    <lineage>
        <taxon>Eukaryota</taxon>
        <taxon>Metazoa</taxon>
        <taxon>Spiralia</taxon>
        <taxon>Lophotrochozoa</taxon>
        <taxon>Mollusca</taxon>
        <taxon>Gastropoda</taxon>
        <taxon>Heterobranchia</taxon>
        <taxon>Euthyneura</taxon>
        <taxon>Panpulmonata</taxon>
        <taxon>Eupulmonata</taxon>
        <taxon>Stylommatophora</taxon>
        <taxon>Helicina</taxon>
        <taxon>Helicoidea</taxon>
        <taxon>Geomitridae</taxon>
        <taxon>Candidula</taxon>
    </lineage>
</organism>
<dbReference type="InterPro" id="IPR000276">
    <property type="entry name" value="GPCR_Rhodpsn"/>
</dbReference>
<evidence type="ECO:0000256" key="5">
    <source>
        <dbReference type="ARBA" id="ARBA00022989"/>
    </source>
</evidence>
<reference evidence="11" key="1">
    <citation type="submission" date="2021-04" db="EMBL/GenBank/DDBJ databases">
        <authorList>
            <consortium name="Molecular Ecology Group"/>
        </authorList>
    </citation>
    <scope>NUCLEOTIDE SEQUENCE</scope>
</reference>
<feature type="non-terminal residue" evidence="11">
    <location>
        <position position="1"/>
    </location>
</feature>
<dbReference type="Gene3D" id="1.20.1070.10">
    <property type="entry name" value="Rhodopsin 7-helix transmembrane proteins"/>
    <property type="match status" value="2"/>
</dbReference>
<proteinExistence type="predicted"/>
<feature type="transmembrane region" description="Helical" evidence="9">
    <location>
        <begin position="52"/>
        <end position="74"/>
    </location>
</feature>
<dbReference type="PROSITE" id="PS50262">
    <property type="entry name" value="G_PROTEIN_RECEP_F1_2"/>
    <property type="match status" value="1"/>
</dbReference>
<evidence type="ECO:0000313" key="12">
    <source>
        <dbReference type="Proteomes" id="UP000678393"/>
    </source>
</evidence>
<evidence type="ECO:0000256" key="8">
    <source>
        <dbReference type="SAM" id="MobiDB-lite"/>
    </source>
</evidence>
<dbReference type="AlphaFoldDB" id="A0A8S3Z196"/>
<dbReference type="SUPFAM" id="SSF81321">
    <property type="entry name" value="Family A G protein-coupled receptor-like"/>
    <property type="match status" value="1"/>
</dbReference>
<evidence type="ECO:0000259" key="10">
    <source>
        <dbReference type="PROSITE" id="PS50262"/>
    </source>
</evidence>
<dbReference type="GO" id="GO:0016020">
    <property type="term" value="C:membrane"/>
    <property type="evidence" value="ECO:0007669"/>
    <property type="project" value="UniProtKB-SubCell"/>
</dbReference>
<accession>A0A8S3Z196</accession>
<evidence type="ECO:0000256" key="2">
    <source>
        <dbReference type="ARBA" id="ARBA00004370"/>
    </source>
</evidence>
<feature type="domain" description="G-protein coupled receptors family 1 profile" evidence="10">
    <location>
        <begin position="1"/>
        <end position="378"/>
    </location>
</feature>
<protein>
    <recommendedName>
        <fullName evidence="3">Thyrotropin-releasing hormone receptor</fullName>
    </recommendedName>
    <alternativeName>
        <fullName evidence="7">Thyroliberin receptor</fullName>
    </alternativeName>
</protein>
<evidence type="ECO:0000256" key="9">
    <source>
        <dbReference type="SAM" id="Phobius"/>
    </source>
</evidence>
<evidence type="ECO:0000256" key="4">
    <source>
        <dbReference type="ARBA" id="ARBA00022692"/>
    </source>
</evidence>
<dbReference type="OrthoDB" id="5964776at2759"/>
<sequence>VTIWVISAVYNIPLLVIFDTFVVSSEKGEDIMFCNIRSDIINLRVYFTVNFVIWYAVPLIIMSVVYAIISLTLWHSGAIFNQQNLDTISKASSTRMMPLERDHRLLGNPSSSSSYSDGAAHNSVGESSHCDSSGNMGCELCRMNTINSKGRCCVSYTDISDRFHFNGHDDFGRAPTGQTVFNSSMCDAVQPMLSLCDYGNPLFRYSSNVESRRGDDVRHFGKPQFSTRISCDHSTKNNSIEMTYLTSPCLQYNRASHKRTNGVSHPTPPVVNHNRRATRRQSFQSDTDSSPGQTSTFDTNVKRYQPAMSFRVLSSRRKVVRLLVLVLLTFAVCVLPHHVRLLMFYWNVYQVTSFGSTFFPPMAFICMYLNSALNPLLYSLFSESFRRSLRECTRRACQRSKAFIRTTFTLLCRRC</sequence>
<comment type="subcellular location">
    <subcellularLocation>
        <location evidence="2">Membrane</location>
    </subcellularLocation>
</comment>
<evidence type="ECO:0000313" key="11">
    <source>
        <dbReference type="EMBL" id="CAG5122128.1"/>
    </source>
</evidence>
<evidence type="ECO:0000256" key="1">
    <source>
        <dbReference type="ARBA" id="ARBA00004100"/>
    </source>
</evidence>
<evidence type="ECO:0000256" key="3">
    <source>
        <dbReference type="ARBA" id="ARBA00018873"/>
    </source>
</evidence>
<dbReference type="PANTHER" id="PTHR46061:SF3">
    <property type="entry name" value="THYROTROPIN-RELEASING HORMONE RECEPTOR"/>
    <property type="match status" value="1"/>
</dbReference>